<dbReference type="InterPro" id="IPR036271">
    <property type="entry name" value="Tet_transcr_reg_TetR-rel_C_sf"/>
</dbReference>
<dbReference type="InterPro" id="IPR009057">
    <property type="entry name" value="Homeodomain-like_sf"/>
</dbReference>
<dbReference type="PANTHER" id="PTHR30055:SF226">
    <property type="entry name" value="HTH-TYPE TRANSCRIPTIONAL REGULATOR PKSA"/>
    <property type="match status" value="1"/>
</dbReference>
<dbReference type="GO" id="GO:0000976">
    <property type="term" value="F:transcription cis-regulatory region binding"/>
    <property type="evidence" value="ECO:0007669"/>
    <property type="project" value="TreeGrafter"/>
</dbReference>
<dbReference type="Gene3D" id="1.10.357.10">
    <property type="entry name" value="Tetracycline Repressor, domain 2"/>
    <property type="match status" value="1"/>
</dbReference>
<evidence type="ECO:0000313" key="7">
    <source>
        <dbReference type="Proteomes" id="UP000536534"/>
    </source>
</evidence>
<dbReference type="Pfam" id="PF00440">
    <property type="entry name" value="TetR_N"/>
    <property type="match status" value="1"/>
</dbReference>
<feature type="compositionally biased region" description="Basic and acidic residues" evidence="3">
    <location>
        <begin position="1"/>
        <end position="12"/>
    </location>
</feature>
<feature type="transmembrane region" description="Helical" evidence="4">
    <location>
        <begin position="171"/>
        <end position="192"/>
    </location>
</feature>
<gene>
    <name evidence="6" type="ORF">GX576_12880</name>
</gene>
<dbReference type="SUPFAM" id="SSF48498">
    <property type="entry name" value="Tetracyclin repressor-like, C-terminal domain"/>
    <property type="match status" value="1"/>
</dbReference>
<evidence type="ECO:0000256" key="4">
    <source>
        <dbReference type="SAM" id="Phobius"/>
    </source>
</evidence>
<feature type="DNA-binding region" description="H-T-H motif" evidence="2">
    <location>
        <begin position="47"/>
        <end position="66"/>
    </location>
</feature>
<keyword evidence="4" id="KW-1133">Transmembrane helix</keyword>
<evidence type="ECO:0000256" key="2">
    <source>
        <dbReference type="PROSITE-ProRule" id="PRU00335"/>
    </source>
</evidence>
<dbReference type="PANTHER" id="PTHR30055">
    <property type="entry name" value="HTH-TYPE TRANSCRIPTIONAL REGULATOR RUTR"/>
    <property type="match status" value="1"/>
</dbReference>
<dbReference type="EMBL" id="JAAYYV010000356">
    <property type="protein sequence ID" value="NLF55266.1"/>
    <property type="molecule type" value="Genomic_DNA"/>
</dbReference>
<proteinExistence type="predicted"/>
<keyword evidence="4" id="KW-0812">Transmembrane</keyword>
<evidence type="ECO:0000256" key="1">
    <source>
        <dbReference type="ARBA" id="ARBA00023125"/>
    </source>
</evidence>
<comment type="caution">
    <text evidence="6">The sequence shown here is derived from an EMBL/GenBank/DDBJ whole genome shotgun (WGS) entry which is preliminary data.</text>
</comment>
<dbReference type="SUPFAM" id="SSF46689">
    <property type="entry name" value="Homeodomain-like"/>
    <property type="match status" value="1"/>
</dbReference>
<accession>A0A7X7LYK9</accession>
<dbReference type="InterPro" id="IPR001647">
    <property type="entry name" value="HTH_TetR"/>
</dbReference>
<evidence type="ECO:0000313" key="6">
    <source>
        <dbReference type="EMBL" id="NLF55266.1"/>
    </source>
</evidence>
<keyword evidence="1 2" id="KW-0238">DNA-binding</keyword>
<organism evidence="6 7">
    <name type="scientific">Thauera phenolivorans</name>
    <dbReference type="NCBI Taxonomy" id="1792543"/>
    <lineage>
        <taxon>Bacteria</taxon>
        <taxon>Pseudomonadati</taxon>
        <taxon>Pseudomonadota</taxon>
        <taxon>Betaproteobacteria</taxon>
        <taxon>Rhodocyclales</taxon>
        <taxon>Zoogloeaceae</taxon>
        <taxon>Thauera</taxon>
    </lineage>
</organism>
<dbReference type="Proteomes" id="UP000536534">
    <property type="component" value="Unassembled WGS sequence"/>
</dbReference>
<protein>
    <submittedName>
        <fullName evidence="6">TetR/AcrR family transcriptional regulator</fullName>
    </submittedName>
</protein>
<reference evidence="6 7" key="1">
    <citation type="journal article" date="2020" name="Biotechnol. Biofuels">
        <title>New insights from the biogas microbiome by comprehensive genome-resolved metagenomics of nearly 1600 species originating from multiple anaerobic digesters.</title>
        <authorList>
            <person name="Campanaro S."/>
            <person name="Treu L."/>
            <person name="Rodriguez-R L.M."/>
            <person name="Kovalovszki A."/>
            <person name="Ziels R.M."/>
            <person name="Maus I."/>
            <person name="Zhu X."/>
            <person name="Kougias P.G."/>
            <person name="Basile A."/>
            <person name="Luo G."/>
            <person name="Schluter A."/>
            <person name="Konstantinidis K.T."/>
            <person name="Angelidaki I."/>
        </authorList>
    </citation>
    <scope>NUCLEOTIDE SEQUENCE [LARGE SCALE GENOMIC DNA]</scope>
    <source>
        <strain evidence="6">AS06rmzACSIP_256</strain>
    </source>
</reference>
<feature type="region of interest" description="Disordered" evidence="3">
    <location>
        <begin position="1"/>
        <end position="23"/>
    </location>
</feature>
<dbReference type="PROSITE" id="PS50977">
    <property type="entry name" value="HTH_TETR_2"/>
    <property type="match status" value="1"/>
</dbReference>
<dbReference type="AlphaFoldDB" id="A0A7X7LYK9"/>
<evidence type="ECO:0000259" key="5">
    <source>
        <dbReference type="PROSITE" id="PS50977"/>
    </source>
</evidence>
<evidence type="ECO:0000256" key="3">
    <source>
        <dbReference type="SAM" id="MobiDB-lite"/>
    </source>
</evidence>
<sequence length="226" mass="24394">MDEAMTRREARPVRGPGRPKGAASTCRQRLVDAALAAFSTLGYEGVSLRAIAAAAGCDVSMVAHYFGSKAELWLAVVDRLTERLAGDAGLAGAVGLEGGSVELRVRKAAGQLFDQVARDPHLLRFLVREQAGSGERFEQFVGRVFEPVFEDYRPLWQEAIDAGLFRVSHPLMVHTMLLGAMSFLAVSLPLFARLGEASMDLGQIRDAFVQGLLPTLPSLLAERGAQ</sequence>
<feature type="domain" description="HTH tetR-type" evidence="5">
    <location>
        <begin position="24"/>
        <end position="84"/>
    </location>
</feature>
<dbReference type="GO" id="GO:0003700">
    <property type="term" value="F:DNA-binding transcription factor activity"/>
    <property type="evidence" value="ECO:0007669"/>
    <property type="project" value="TreeGrafter"/>
</dbReference>
<name>A0A7X7LYK9_9RHOO</name>
<keyword evidence="4" id="KW-0472">Membrane</keyword>
<dbReference type="InterPro" id="IPR050109">
    <property type="entry name" value="HTH-type_TetR-like_transc_reg"/>
</dbReference>